<dbReference type="GO" id="GO:0070830">
    <property type="term" value="P:bicellular tight junction assembly"/>
    <property type="evidence" value="ECO:0007669"/>
    <property type="project" value="TreeGrafter"/>
</dbReference>
<feature type="domain" description="OCEL" evidence="3">
    <location>
        <begin position="36"/>
        <end position="146"/>
    </location>
</feature>
<reference evidence="4" key="2">
    <citation type="submission" date="2025-08" db="UniProtKB">
        <authorList>
            <consortium name="Ensembl"/>
        </authorList>
    </citation>
    <scope>IDENTIFICATION</scope>
</reference>
<reference evidence="4" key="1">
    <citation type="submission" date="2019-06" db="EMBL/GenBank/DDBJ databases">
        <authorList>
            <consortium name="Wellcome Sanger Institute Data Sharing"/>
        </authorList>
    </citation>
    <scope>NUCLEOTIDE SEQUENCE [LARGE SCALE GENOMIC DNA]</scope>
</reference>
<dbReference type="GO" id="GO:0016324">
    <property type="term" value="C:apical plasma membrane"/>
    <property type="evidence" value="ECO:0007669"/>
    <property type="project" value="TreeGrafter"/>
</dbReference>
<gene>
    <name evidence="4" type="primary">marveld2l</name>
</gene>
<dbReference type="PANTHER" id="PTHR23288">
    <property type="entry name" value="OCCLUDIN AND RNA POLYMERASE II ELONGATION FACTOR ELL"/>
    <property type="match status" value="1"/>
</dbReference>
<dbReference type="GO" id="GO:0031410">
    <property type="term" value="C:cytoplasmic vesicle"/>
    <property type="evidence" value="ECO:0007669"/>
    <property type="project" value="TreeGrafter"/>
</dbReference>
<dbReference type="SUPFAM" id="SSF144292">
    <property type="entry name" value="occludin/ELL-like"/>
    <property type="match status" value="1"/>
</dbReference>
<sequence>MLCFDLQGHHTEVRKNPVNLNRSTAAEYTPKIHIIADYIMKYPKITSVEEREKYKAVFNDQYQEYKDLHTDISNTLSKFRELDGMMVRLLRDGNGQEKQRIQSVLKKYQEKKKDPAFLEKKERCDYLKAKLSHLKNRIRAFDEENIANGEM</sequence>
<comment type="similarity">
    <text evidence="1 2">Belongs to the ELL/occludin family.</text>
</comment>
<dbReference type="Ensembl" id="ENSSORT00005051612.1">
    <property type="protein sequence ID" value="ENSSORP00005050402.1"/>
    <property type="gene ID" value="ENSSORG00005022854.1"/>
</dbReference>
<organism evidence="4 5">
    <name type="scientific">Sphaeramia orbicularis</name>
    <name type="common">orbiculate cardinalfish</name>
    <dbReference type="NCBI Taxonomy" id="375764"/>
    <lineage>
        <taxon>Eukaryota</taxon>
        <taxon>Metazoa</taxon>
        <taxon>Chordata</taxon>
        <taxon>Craniata</taxon>
        <taxon>Vertebrata</taxon>
        <taxon>Euteleostomi</taxon>
        <taxon>Actinopterygii</taxon>
        <taxon>Neopterygii</taxon>
        <taxon>Teleostei</taxon>
        <taxon>Neoteleostei</taxon>
        <taxon>Acanthomorphata</taxon>
        <taxon>Gobiaria</taxon>
        <taxon>Kurtiformes</taxon>
        <taxon>Apogonoidei</taxon>
        <taxon>Apogonidae</taxon>
        <taxon>Apogoninae</taxon>
        <taxon>Sphaeramia</taxon>
    </lineage>
</organism>
<evidence type="ECO:0000256" key="1">
    <source>
        <dbReference type="ARBA" id="ARBA00009171"/>
    </source>
</evidence>
<dbReference type="InterPro" id="IPR010844">
    <property type="entry name" value="Occludin_ELL"/>
</dbReference>
<dbReference type="PROSITE" id="PS51980">
    <property type="entry name" value="OCEL"/>
    <property type="match status" value="1"/>
</dbReference>
<dbReference type="Pfam" id="PF07303">
    <property type="entry name" value="Occludin_ELL"/>
    <property type="match status" value="1"/>
</dbReference>
<accession>A0A673CCD9</accession>
<protein>
    <submittedName>
        <fullName evidence="4">Si:dkey-208k22.6</fullName>
    </submittedName>
</protein>
<proteinExistence type="inferred from homology"/>
<dbReference type="Gene3D" id="6.10.140.340">
    <property type="match status" value="1"/>
</dbReference>
<evidence type="ECO:0000313" key="4">
    <source>
        <dbReference type="Ensembl" id="ENSSORP00005050402.1"/>
    </source>
</evidence>
<dbReference type="GO" id="GO:0005923">
    <property type="term" value="C:bicellular tight junction"/>
    <property type="evidence" value="ECO:0007669"/>
    <property type="project" value="TreeGrafter"/>
</dbReference>
<evidence type="ECO:0000313" key="5">
    <source>
        <dbReference type="Proteomes" id="UP000472271"/>
    </source>
</evidence>
<reference evidence="4" key="3">
    <citation type="submission" date="2025-09" db="UniProtKB">
        <authorList>
            <consortium name="Ensembl"/>
        </authorList>
    </citation>
    <scope>IDENTIFICATION</scope>
</reference>
<evidence type="ECO:0000259" key="3">
    <source>
        <dbReference type="PROSITE" id="PS51980"/>
    </source>
</evidence>
<dbReference type="PANTHER" id="PTHR23288:SF37">
    <property type="entry name" value="OCCLUDIN_ELL DOMAIN-CONTAINING PROTEIN 1"/>
    <property type="match status" value="1"/>
</dbReference>
<name>A0A673CCD9_9TELE</name>
<dbReference type="Proteomes" id="UP000472271">
    <property type="component" value="Chromosome 17"/>
</dbReference>
<keyword evidence="5" id="KW-1185">Reference proteome</keyword>
<evidence type="ECO:0000256" key="2">
    <source>
        <dbReference type="PROSITE-ProRule" id="PRU01324"/>
    </source>
</evidence>
<dbReference type="InterPro" id="IPR031176">
    <property type="entry name" value="ELL/occludin"/>
</dbReference>
<dbReference type="AlphaFoldDB" id="A0A673CCD9"/>